<keyword evidence="2" id="KW-1185">Reference proteome</keyword>
<dbReference type="EMBL" id="JAQOSP010000154">
    <property type="protein sequence ID" value="MDJ1172461.1"/>
    <property type="molecule type" value="Genomic_DNA"/>
</dbReference>
<dbReference type="Proteomes" id="UP001235303">
    <property type="component" value="Unassembled WGS sequence"/>
</dbReference>
<comment type="caution">
    <text evidence="1">The sequence shown here is derived from an EMBL/GenBank/DDBJ whole genome shotgun (WGS) entry which is preliminary data.</text>
</comment>
<protein>
    <recommendedName>
        <fullName evidence="3">PEP-CTERM sorting domain-containing protein</fullName>
    </recommendedName>
</protein>
<reference evidence="1 2" key="1">
    <citation type="submission" date="2023-01" db="EMBL/GenBank/DDBJ databases">
        <title>Novel diversity within Roseofilum (Cyanobacteria; Desertifilaceae) from marine benthic mats with descriptions of four novel species.</title>
        <authorList>
            <person name="Wang Y."/>
            <person name="Berthold D.E."/>
            <person name="Hu J."/>
            <person name="Lefler F.W."/>
            <person name="Laughinghouse H.D. IV."/>
        </authorList>
    </citation>
    <scope>NUCLEOTIDE SEQUENCE [LARGE SCALE GENOMIC DNA]</scope>
    <source>
        <strain evidence="1 2">BLCC-M154</strain>
    </source>
</reference>
<organism evidence="1 2">
    <name type="scientific">Roseofilum acuticapitatum BLCC-M154</name>
    <dbReference type="NCBI Taxonomy" id="3022444"/>
    <lineage>
        <taxon>Bacteria</taxon>
        <taxon>Bacillati</taxon>
        <taxon>Cyanobacteriota</taxon>
        <taxon>Cyanophyceae</taxon>
        <taxon>Desertifilales</taxon>
        <taxon>Desertifilaceae</taxon>
        <taxon>Roseofilum</taxon>
        <taxon>Roseofilum acuticapitatum</taxon>
    </lineage>
</organism>
<sequence>MSYSFWIEETDYTATGNYEYIPQNSGYLQIQDNTNPGNETIELPFLWWFSHWSYYYNPFFYWWEGELTASEPTTPDYINDLQFIKYEDSSTYGTENFYYLIVPKTETNYFTNLEFWSADLDEYDPTIDPLAFASILGEGYEVDNVTYSELGSELGICDLANCSPATSVPEASSVMGVLALGVAVVGVAIKRKFFPKQGAKAS</sequence>
<gene>
    <name evidence="1" type="ORF">PMG71_23820</name>
</gene>
<accession>A0ABT7B1N7</accession>
<evidence type="ECO:0000313" key="2">
    <source>
        <dbReference type="Proteomes" id="UP001235303"/>
    </source>
</evidence>
<evidence type="ECO:0008006" key="3">
    <source>
        <dbReference type="Google" id="ProtNLM"/>
    </source>
</evidence>
<proteinExistence type="predicted"/>
<name>A0ABT7B1N7_9CYAN</name>
<evidence type="ECO:0000313" key="1">
    <source>
        <dbReference type="EMBL" id="MDJ1172461.1"/>
    </source>
</evidence>
<dbReference type="RefSeq" id="WP_283756209.1">
    <property type="nucleotide sequence ID" value="NZ_JAQOSP010000154.1"/>
</dbReference>